<sequence length="92" mass="10395">MLMEIRLTKAYTTEKSEFSTGKKEIDSLYSFGIQKAKIESVLMPLGLITEILYSFLPIGTIIKRIIGTEISRTKVMGTSRVNRITTAPRIVR</sequence>
<reference evidence="1 2" key="1">
    <citation type="submission" date="2017-03" db="EMBL/GenBank/DDBJ databases">
        <title>Paenibacillus larvae genome sequencing.</title>
        <authorList>
            <person name="Dingman D.W."/>
        </authorList>
    </citation>
    <scope>NUCLEOTIDE SEQUENCE [LARGE SCALE GENOMIC DNA]</scope>
    <source>
        <strain evidence="1 2">SAG 10367</strain>
    </source>
</reference>
<dbReference type="Proteomes" id="UP000192727">
    <property type="component" value="Chromosome"/>
</dbReference>
<dbReference type="AlphaFoldDB" id="A0A1V0URE6"/>
<evidence type="ECO:0000313" key="1">
    <source>
        <dbReference type="EMBL" id="ARF67711.1"/>
    </source>
</evidence>
<proteinExistence type="predicted"/>
<dbReference type="RefSeq" id="WP_083039447.1">
    <property type="nucleotide sequence ID" value="NZ_CP020557.1"/>
</dbReference>
<protein>
    <submittedName>
        <fullName evidence="1">Uncharacterized protein</fullName>
    </submittedName>
</protein>
<name>A0A1V0URE6_9BACL</name>
<accession>A0A1V0URE6</accession>
<organism evidence="1 2">
    <name type="scientific">Paenibacillus larvae subsp. pulvifaciens</name>
    <dbReference type="NCBI Taxonomy" id="1477"/>
    <lineage>
        <taxon>Bacteria</taxon>
        <taxon>Bacillati</taxon>
        <taxon>Bacillota</taxon>
        <taxon>Bacilli</taxon>
        <taxon>Bacillales</taxon>
        <taxon>Paenibacillaceae</taxon>
        <taxon>Paenibacillus</taxon>
    </lineage>
</organism>
<evidence type="ECO:0000313" key="2">
    <source>
        <dbReference type="Proteomes" id="UP000192727"/>
    </source>
</evidence>
<gene>
    <name evidence="1" type="ORF">B7C51_07530</name>
</gene>
<dbReference type="EMBL" id="CP020557">
    <property type="protein sequence ID" value="ARF67711.1"/>
    <property type="molecule type" value="Genomic_DNA"/>
</dbReference>